<evidence type="ECO:0000256" key="1">
    <source>
        <dbReference type="ARBA" id="ARBA00006484"/>
    </source>
</evidence>
<accession>A0ABS6VVU6</accession>
<proteinExistence type="inferred from homology"/>
<dbReference type="EMBL" id="JAHWDQ010000006">
    <property type="protein sequence ID" value="MBW2942480.1"/>
    <property type="molecule type" value="Genomic_DNA"/>
</dbReference>
<gene>
    <name evidence="3" type="ORF">KXJ70_16910</name>
</gene>
<evidence type="ECO:0000313" key="3">
    <source>
        <dbReference type="EMBL" id="MBW2942480.1"/>
    </source>
</evidence>
<dbReference type="InterPro" id="IPR002347">
    <property type="entry name" value="SDR_fam"/>
</dbReference>
<dbReference type="CDD" id="cd05233">
    <property type="entry name" value="SDR_c"/>
    <property type="match status" value="1"/>
</dbReference>
<dbReference type="PANTHER" id="PTHR44196">
    <property type="entry name" value="DEHYDROGENASE/REDUCTASE SDR FAMILY MEMBER 7B"/>
    <property type="match status" value="1"/>
</dbReference>
<evidence type="ECO:0000313" key="4">
    <source>
        <dbReference type="Proteomes" id="UP001166291"/>
    </source>
</evidence>
<evidence type="ECO:0000256" key="2">
    <source>
        <dbReference type="ARBA" id="ARBA00023002"/>
    </source>
</evidence>
<reference evidence="3" key="1">
    <citation type="submission" date="2021-07" db="EMBL/GenBank/DDBJ databases">
        <title>Zhongshania sp. CAU 1632 isolated from seawater.</title>
        <authorList>
            <person name="Kim W."/>
        </authorList>
    </citation>
    <scope>NUCLEOTIDE SEQUENCE</scope>
    <source>
        <strain evidence="3">CAU 1632</strain>
    </source>
</reference>
<dbReference type="PANTHER" id="PTHR44196:SF1">
    <property type="entry name" value="DEHYDROGENASE_REDUCTASE SDR FAMILY MEMBER 7B"/>
    <property type="match status" value="1"/>
</dbReference>
<comment type="caution">
    <text evidence="3">The sequence shown here is derived from an EMBL/GenBank/DDBJ whole genome shotgun (WGS) entry which is preliminary data.</text>
</comment>
<dbReference type="RefSeq" id="WP_219044728.1">
    <property type="nucleotide sequence ID" value="NZ_JAHWDQ010000006.1"/>
</dbReference>
<organism evidence="3 4">
    <name type="scientific">Zhongshania aquimaris</name>
    <dbReference type="NCBI Taxonomy" id="2857107"/>
    <lineage>
        <taxon>Bacteria</taxon>
        <taxon>Pseudomonadati</taxon>
        <taxon>Pseudomonadota</taxon>
        <taxon>Gammaproteobacteria</taxon>
        <taxon>Cellvibrionales</taxon>
        <taxon>Spongiibacteraceae</taxon>
        <taxon>Zhongshania</taxon>
    </lineage>
</organism>
<keyword evidence="4" id="KW-1185">Reference proteome</keyword>
<keyword evidence="2" id="KW-0560">Oxidoreductase</keyword>
<sequence>MSKVIVITGAGVGLGRALAKRFASEGEAVVLLGRTYAKVEAAANEIGDAATAIQCDVSNPDSVREAFAAIAKIHPKIDVLINNAAVFEPFKVVDASDAQILNAVTTNLAGPMFCARAAIPLINRGGLIISVTSESVDMNFPHLSIYQSSKAGLERFSKSLSHELEPEGIRVCNVRAGQMFEEGKTWDVDPDARLAFAKAAIAAGINLMERPISQFASVTTIFRSLIDLPADLNIGSISLQARKSD</sequence>
<dbReference type="Proteomes" id="UP001166291">
    <property type="component" value="Unassembled WGS sequence"/>
</dbReference>
<dbReference type="Pfam" id="PF00106">
    <property type="entry name" value="adh_short"/>
    <property type="match status" value="1"/>
</dbReference>
<protein>
    <submittedName>
        <fullName evidence="3">SDR family oxidoreductase</fullName>
    </submittedName>
</protein>
<name>A0ABS6VVU6_9GAMM</name>
<comment type="similarity">
    <text evidence="1">Belongs to the short-chain dehydrogenases/reductases (SDR) family.</text>
</comment>